<gene>
    <name evidence="4" type="ORF">PsYK624_025870</name>
</gene>
<evidence type="ECO:0000259" key="3">
    <source>
        <dbReference type="Pfam" id="PF00849"/>
    </source>
</evidence>
<evidence type="ECO:0000313" key="4">
    <source>
        <dbReference type="EMBL" id="GJE86507.1"/>
    </source>
</evidence>
<dbReference type="GO" id="GO:0003723">
    <property type="term" value="F:RNA binding"/>
    <property type="evidence" value="ECO:0007669"/>
    <property type="project" value="InterPro"/>
</dbReference>
<dbReference type="AlphaFoldDB" id="A0A9P3G1Q5"/>
<dbReference type="PANTHER" id="PTHR21600">
    <property type="entry name" value="MITOCHONDRIAL RNA PSEUDOURIDINE SYNTHASE"/>
    <property type="match status" value="1"/>
</dbReference>
<dbReference type="OrthoDB" id="428658at2759"/>
<dbReference type="InterPro" id="IPR020103">
    <property type="entry name" value="PsdUridine_synth_cat_dom_sf"/>
</dbReference>
<feature type="region of interest" description="Disordered" evidence="2">
    <location>
        <begin position="346"/>
        <end position="374"/>
    </location>
</feature>
<dbReference type="SUPFAM" id="SSF55120">
    <property type="entry name" value="Pseudouridine synthase"/>
    <property type="match status" value="1"/>
</dbReference>
<dbReference type="Gene3D" id="3.30.2350.10">
    <property type="entry name" value="Pseudouridine synthase"/>
    <property type="match status" value="1"/>
</dbReference>
<dbReference type="PROSITE" id="PS01129">
    <property type="entry name" value="PSI_RLU"/>
    <property type="match status" value="1"/>
</dbReference>
<dbReference type="InterPro" id="IPR006224">
    <property type="entry name" value="PsdUridine_synth_RluA-like_CS"/>
</dbReference>
<proteinExistence type="inferred from homology"/>
<evidence type="ECO:0000313" key="5">
    <source>
        <dbReference type="Proteomes" id="UP000703269"/>
    </source>
</evidence>
<evidence type="ECO:0000256" key="2">
    <source>
        <dbReference type="SAM" id="MobiDB-lite"/>
    </source>
</evidence>
<protein>
    <submittedName>
        <fullName evidence="4">RNA pseudouridine synthase</fullName>
    </submittedName>
</protein>
<comment type="caution">
    <text evidence="4">The sequence shown here is derived from an EMBL/GenBank/DDBJ whole genome shotgun (WGS) entry which is preliminary data.</text>
</comment>
<dbReference type="GO" id="GO:0009982">
    <property type="term" value="F:pseudouridine synthase activity"/>
    <property type="evidence" value="ECO:0007669"/>
    <property type="project" value="InterPro"/>
</dbReference>
<name>A0A9P3G1Q5_9APHY</name>
<reference evidence="4 5" key="1">
    <citation type="submission" date="2021-08" db="EMBL/GenBank/DDBJ databases">
        <title>Draft Genome Sequence of Phanerochaete sordida strain YK-624.</title>
        <authorList>
            <person name="Mori T."/>
            <person name="Dohra H."/>
            <person name="Suzuki T."/>
            <person name="Kawagishi H."/>
            <person name="Hirai H."/>
        </authorList>
    </citation>
    <scope>NUCLEOTIDE SEQUENCE [LARGE SCALE GENOMIC DNA]</scope>
    <source>
        <strain evidence="4 5">YK-624</strain>
    </source>
</reference>
<sequence length="404" mass="45766">MLVRPARLVAFRLPYLRALSSTPRRCLGSETHTSEQTSQASTSRLEPQTTHDDTNLLSSIIENWNPILYEDRGVLVLNKPPGYCVQANTDDPDEAGLVKELTNEYLRSRDLHCEVLPCHRIDKPTTGIVLCSKSIPTARDISQQFQARCVEKTYLALVHAKRDLGEGGTIDARIGRHRGRPYLALEHTFGFRAVTRWQWLARSPIANVQLLKFWPETGRKHQIRVHSAQVLYAPIIGDEVHSHFKPEKVRAKYKLPDPAPGALYLHSAAIELWRYRKTGANKRFRLGLVAPLPQYFVEMCEALQIPIPEEYLRARLRVDGVEVESGVLEDMEGRLVGDYGERVVVSDASESPDSEDREVLEPIPPDSGPDCLERKMDPDYYDILKLLASEVKTKDSESQLETHS</sequence>
<accession>A0A9P3G1Q5</accession>
<feature type="compositionally biased region" description="Polar residues" evidence="2">
    <location>
        <begin position="30"/>
        <end position="48"/>
    </location>
</feature>
<dbReference type="PANTHER" id="PTHR21600:SF87">
    <property type="entry name" value="RNA PSEUDOURIDYLATE SYNTHASE DOMAIN-CONTAINING PROTEIN 1"/>
    <property type="match status" value="1"/>
</dbReference>
<organism evidence="4 5">
    <name type="scientific">Phanerochaete sordida</name>
    <dbReference type="NCBI Taxonomy" id="48140"/>
    <lineage>
        <taxon>Eukaryota</taxon>
        <taxon>Fungi</taxon>
        <taxon>Dikarya</taxon>
        <taxon>Basidiomycota</taxon>
        <taxon>Agaricomycotina</taxon>
        <taxon>Agaricomycetes</taxon>
        <taxon>Polyporales</taxon>
        <taxon>Phanerochaetaceae</taxon>
        <taxon>Phanerochaete</taxon>
    </lineage>
</organism>
<dbReference type="CDD" id="cd02869">
    <property type="entry name" value="PseudoU_synth_RluA_like"/>
    <property type="match status" value="1"/>
</dbReference>
<keyword evidence="5" id="KW-1185">Reference proteome</keyword>
<feature type="domain" description="Pseudouridine synthase RsuA/RluA-like" evidence="3">
    <location>
        <begin position="74"/>
        <end position="229"/>
    </location>
</feature>
<feature type="region of interest" description="Disordered" evidence="2">
    <location>
        <begin position="26"/>
        <end position="51"/>
    </location>
</feature>
<comment type="similarity">
    <text evidence="1">Belongs to the pseudouridine synthase RluA family.</text>
</comment>
<dbReference type="Proteomes" id="UP000703269">
    <property type="component" value="Unassembled WGS sequence"/>
</dbReference>
<dbReference type="EMBL" id="BPQB01000004">
    <property type="protein sequence ID" value="GJE86507.1"/>
    <property type="molecule type" value="Genomic_DNA"/>
</dbReference>
<dbReference type="InterPro" id="IPR050188">
    <property type="entry name" value="RluA_PseudoU_synthase"/>
</dbReference>
<dbReference type="Pfam" id="PF00849">
    <property type="entry name" value="PseudoU_synth_2"/>
    <property type="match status" value="1"/>
</dbReference>
<dbReference type="GO" id="GO:0000455">
    <property type="term" value="P:enzyme-directed rRNA pseudouridine synthesis"/>
    <property type="evidence" value="ECO:0007669"/>
    <property type="project" value="TreeGrafter"/>
</dbReference>
<dbReference type="InterPro" id="IPR006145">
    <property type="entry name" value="PsdUridine_synth_RsuA/RluA"/>
</dbReference>
<evidence type="ECO:0000256" key="1">
    <source>
        <dbReference type="ARBA" id="ARBA00010876"/>
    </source>
</evidence>